<evidence type="ECO:0000259" key="4">
    <source>
        <dbReference type="Pfam" id="PF26503"/>
    </source>
</evidence>
<reference evidence="5 6" key="1">
    <citation type="journal article" date="2019" name="Nat. Commun.">
        <title>A new type of DNA phosphorothioation-based antiviral system in archaea.</title>
        <authorList>
            <person name="Xiong L."/>
            <person name="Liu S."/>
            <person name="Chen S."/>
            <person name="Xiao Y."/>
            <person name="Zhu B."/>
            <person name="Gao Y."/>
            <person name="Zhang Y."/>
            <person name="Chen B."/>
            <person name="Luo J."/>
            <person name="Deng Z."/>
            <person name="Chen X."/>
            <person name="Wang L."/>
            <person name="Chen S."/>
        </authorList>
    </citation>
    <scope>NUCLEOTIDE SEQUENCE [LARGE SCALE GENOMIC DNA]</scope>
    <source>
        <strain evidence="5 6">JCM 10635</strain>
    </source>
</reference>
<name>A0A4D6HLG9_9EURY</name>
<sequence length="428" mass="44445">MSLLFVTPIDVLTGVSTGLLFGTAVSAVIGVTSFVGTVFAGRTMPPIAGGTATAVVTASLLSAAGVLGTSTIQPGLSLGVGLAVVLGLYTTRWGHQLAVDSPRLITGSVERTQPLAADAIDAVDAMGQVTIRSSGGVREFEAYPPLGPALRAALEDGAWRLPADLPRSELERRLEDRLRTRYDLEAVAVAVDGRGRATITATPPVNGIAKAVPEGWRAVSVRALLPTGLTPGDSVRTITDTGTVSGTVLSATVDTDPTDGGVHPSAAVSEPRDCNRSTASEVTHSTNGVSADSVTTGGPGRVTVAVSTTDAETLLDAERVRVAVTPRETTHEFEAVSLLERNETTIRKETLTEAALDAVTAEDTDLEVFAVRGSEASDGDPIDKQEWQFDPEPAALTVGTEAFVLGTDTTVFGTRRDKREPAALEVSH</sequence>
<feature type="domain" description="DUF8167" evidence="3">
    <location>
        <begin position="129"/>
        <end position="202"/>
    </location>
</feature>
<evidence type="ECO:0008006" key="7">
    <source>
        <dbReference type="Google" id="ProtNLM"/>
    </source>
</evidence>
<proteinExistence type="predicted"/>
<feature type="compositionally biased region" description="Polar residues" evidence="1">
    <location>
        <begin position="278"/>
        <end position="296"/>
    </location>
</feature>
<dbReference type="Proteomes" id="UP000296822">
    <property type="component" value="Chromosome"/>
</dbReference>
<dbReference type="KEGG" id="nbg:DV706_07870"/>
<dbReference type="AlphaFoldDB" id="A0A4D6HLG9"/>
<organism evidence="5 6">
    <name type="scientific">Natronorubrum bangense</name>
    <dbReference type="NCBI Taxonomy" id="61858"/>
    <lineage>
        <taxon>Archaea</taxon>
        <taxon>Methanobacteriati</taxon>
        <taxon>Methanobacteriota</taxon>
        <taxon>Stenosarchaea group</taxon>
        <taxon>Halobacteria</taxon>
        <taxon>Halobacteriales</taxon>
        <taxon>Natrialbaceae</taxon>
        <taxon>Natronorubrum</taxon>
    </lineage>
</organism>
<protein>
    <recommendedName>
        <fullName evidence="7">Potassium transporter TrkA</fullName>
    </recommendedName>
</protein>
<dbReference type="EMBL" id="CP031305">
    <property type="protein sequence ID" value="QCC54411.1"/>
    <property type="molecule type" value="Genomic_DNA"/>
</dbReference>
<evidence type="ECO:0000259" key="3">
    <source>
        <dbReference type="Pfam" id="PF26502"/>
    </source>
</evidence>
<accession>A0A4D6HLG9</accession>
<feature type="region of interest" description="Disordered" evidence="1">
    <location>
        <begin position="278"/>
        <end position="297"/>
    </location>
</feature>
<dbReference type="InterPro" id="IPR058604">
    <property type="entry name" value="DUF8167_3rd"/>
</dbReference>
<gene>
    <name evidence="5" type="ORF">DV706_07870</name>
</gene>
<feature type="domain" description="DUF8167" evidence="4">
    <location>
        <begin position="217"/>
        <end position="329"/>
    </location>
</feature>
<feature type="region of interest" description="Disordered" evidence="1">
    <location>
        <begin position="252"/>
        <end position="272"/>
    </location>
</feature>
<dbReference type="InterPro" id="IPR058603">
    <property type="entry name" value="DUF8167_2nd"/>
</dbReference>
<evidence type="ECO:0000313" key="6">
    <source>
        <dbReference type="Proteomes" id="UP000296822"/>
    </source>
</evidence>
<keyword evidence="2" id="KW-1133">Transmembrane helix</keyword>
<dbReference type="Pfam" id="PF26503">
    <property type="entry name" value="DUF8167_3rd"/>
    <property type="match status" value="1"/>
</dbReference>
<evidence type="ECO:0000313" key="5">
    <source>
        <dbReference type="EMBL" id="QCC54411.1"/>
    </source>
</evidence>
<keyword evidence="2" id="KW-0812">Transmembrane</keyword>
<dbReference type="RefSeq" id="WP_006065175.1">
    <property type="nucleotide sequence ID" value="NZ_CP031305.1"/>
</dbReference>
<dbReference type="Pfam" id="PF26502">
    <property type="entry name" value="DUF8167_2nd"/>
    <property type="match status" value="1"/>
</dbReference>
<keyword evidence="2" id="KW-0472">Membrane</keyword>
<evidence type="ECO:0000256" key="2">
    <source>
        <dbReference type="SAM" id="Phobius"/>
    </source>
</evidence>
<feature type="transmembrane region" description="Helical" evidence="2">
    <location>
        <begin position="20"/>
        <end position="40"/>
    </location>
</feature>
<feature type="transmembrane region" description="Helical" evidence="2">
    <location>
        <begin position="47"/>
        <end position="66"/>
    </location>
</feature>
<dbReference type="GeneID" id="39851165"/>
<evidence type="ECO:0000256" key="1">
    <source>
        <dbReference type="SAM" id="MobiDB-lite"/>
    </source>
</evidence>